<keyword evidence="10" id="KW-0408">Iron</keyword>
<evidence type="ECO:0000256" key="2">
    <source>
        <dbReference type="ARBA" id="ARBA00007543"/>
    </source>
</evidence>
<accession>A0ABV8M0P6</accession>
<proteinExistence type="inferred from homology"/>
<dbReference type="PIRSF" id="PIRSF000267">
    <property type="entry name" value="Cyt_oxidse_sub2"/>
    <property type="match status" value="1"/>
</dbReference>
<feature type="transmembrane region" description="Helical" evidence="12">
    <location>
        <begin position="6"/>
        <end position="35"/>
    </location>
</feature>
<evidence type="ECO:0000256" key="11">
    <source>
        <dbReference type="ARBA" id="ARBA00023136"/>
    </source>
</evidence>
<evidence type="ECO:0000313" key="13">
    <source>
        <dbReference type="EMBL" id="MFC4136148.1"/>
    </source>
</evidence>
<evidence type="ECO:0000256" key="12">
    <source>
        <dbReference type="SAM" id="Phobius"/>
    </source>
</evidence>
<dbReference type="Pfam" id="PF02322">
    <property type="entry name" value="Cyt_bd_oxida_II"/>
    <property type="match status" value="1"/>
</dbReference>
<evidence type="ECO:0000313" key="14">
    <source>
        <dbReference type="Proteomes" id="UP001595816"/>
    </source>
</evidence>
<keyword evidence="5" id="KW-0349">Heme</keyword>
<gene>
    <name evidence="13" type="primary">cydB</name>
    <name evidence="13" type="ORF">ACFOZ4_36540</name>
</gene>
<feature type="transmembrane region" description="Helical" evidence="12">
    <location>
        <begin position="160"/>
        <end position="182"/>
    </location>
</feature>
<feature type="transmembrane region" description="Helical" evidence="12">
    <location>
        <begin position="222"/>
        <end position="242"/>
    </location>
</feature>
<keyword evidence="9 12" id="KW-1133">Transmembrane helix</keyword>
<evidence type="ECO:0000256" key="10">
    <source>
        <dbReference type="ARBA" id="ARBA00023004"/>
    </source>
</evidence>
<organism evidence="13 14">
    <name type="scientific">Hamadaea flava</name>
    <dbReference type="NCBI Taxonomy" id="1742688"/>
    <lineage>
        <taxon>Bacteria</taxon>
        <taxon>Bacillati</taxon>
        <taxon>Actinomycetota</taxon>
        <taxon>Actinomycetes</taxon>
        <taxon>Micromonosporales</taxon>
        <taxon>Micromonosporaceae</taxon>
        <taxon>Hamadaea</taxon>
    </lineage>
</organism>
<name>A0ABV8M0P6_9ACTN</name>
<reference evidence="14" key="1">
    <citation type="journal article" date="2019" name="Int. J. Syst. Evol. Microbiol.">
        <title>The Global Catalogue of Microorganisms (GCM) 10K type strain sequencing project: providing services to taxonomists for standard genome sequencing and annotation.</title>
        <authorList>
            <consortium name="The Broad Institute Genomics Platform"/>
            <consortium name="The Broad Institute Genome Sequencing Center for Infectious Disease"/>
            <person name="Wu L."/>
            <person name="Ma J."/>
        </authorList>
    </citation>
    <scope>NUCLEOTIDE SEQUENCE [LARGE SCALE GENOMIC DNA]</scope>
    <source>
        <strain evidence="14">CGMCC 4.7289</strain>
    </source>
</reference>
<evidence type="ECO:0000256" key="1">
    <source>
        <dbReference type="ARBA" id="ARBA00004651"/>
    </source>
</evidence>
<sequence length="336" mass="36915">MTLVNVWFILIAVLWTGFFVLEGFDFGVGILHRYLSRDEPDRLTIINTIGPLWDGNEVWLVVAGAAMFAAFPGWYSTMFSAYYLALALILVALILRGVSFEFRGRDQSPRWRTRWSILLTAGSIVAPLLLGVALGGLLHGLPIGADQEYTGDFLDLLKPYPLYVGVTLLALCVLHGATFIALKTTGGVRDRAKRLARQVAPFVAAIVAVYAIWTHIVADKGVLPNPIEIAAILAVIAAAWFAGQGRDGWAFTLTTFVMAAVVVSIFTELFPRVMVSTEGAATDLTISNTASGSYTLKLMTVIFILIFPVVAAYQAWTYHTFRQRLSRTEFENATEE</sequence>
<feature type="transmembrane region" description="Helical" evidence="12">
    <location>
        <begin position="294"/>
        <end position="316"/>
    </location>
</feature>
<feature type="transmembrane region" description="Helical" evidence="12">
    <location>
        <begin position="81"/>
        <end position="98"/>
    </location>
</feature>
<dbReference type="PANTHER" id="PTHR43141:SF5">
    <property type="entry name" value="CYTOCHROME BD-I UBIQUINOL OXIDASE SUBUNIT 2"/>
    <property type="match status" value="1"/>
</dbReference>
<protein>
    <submittedName>
        <fullName evidence="13">Cytochrome d ubiquinol oxidase subunit II</fullName>
    </submittedName>
</protein>
<evidence type="ECO:0000256" key="9">
    <source>
        <dbReference type="ARBA" id="ARBA00022989"/>
    </source>
</evidence>
<keyword evidence="8" id="KW-0249">Electron transport</keyword>
<keyword evidence="7" id="KW-0479">Metal-binding</keyword>
<evidence type="ECO:0000256" key="7">
    <source>
        <dbReference type="ARBA" id="ARBA00022723"/>
    </source>
</evidence>
<dbReference type="RefSeq" id="WP_253751498.1">
    <property type="nucleotide sequence ID" value="NZ_JAMZDZ010000001.1"/>
</dbReference>
<evidence type="ECO:0000256" key="5">
    <source>
        <dbReference type="ARBA" id="ARBA00022617"/>
    </source>
</evidence>
<keyword evidence="11 12" id="KW-0472">Membrane</keyword>
<evidence type="ECO:0000256" key="8">
    <source>
        <dbReference type="ARBA" id="ARBA00022982"/>
    </source>
</evidence>
<keyword evidence="4" id="KW-1003">Cell membrane</keyword>
<dbReference type="PANTHER" id="PTHR43141">
    <property type="entry name" value="CYTOCHROME BD2 SUBUNIT II"/>
    <property type="match status" value="1"/>
</dbReference>
<feature type="transmembrane region" description="Helical" evidence="12">
    <location>
        <begin position="249"/>
        <end position="267"/>
    </location>
</feature>
<evidence type="ECO:0000256" key="4">
    <source>
        <dbReference type="ARBA" id="ARBA00022475"/>
    </source>
</evidence>
<dbReference type="Proteomes" id="UP001595816">
    <property type="component" value="Unassembled WGS sequence"/>
</dbReference>
<feature type="transmembrane region" description="Helical" evidence="12">
    <location>
        <begin position="194"/>
        <end position="216"/>
    </location>
</feature>
<comment type="subcellular location">
    <subcellularLocation>
        <location evidence="1">Cell membrane</location>
        <topology evidence="1">Multi-pass membrane protein</topology>
    </subcellularLocation>
</comment>
<feature type="transmembrane region" description="Helical" evidence="12">
    <location>
        <begin position="118"/>
        <end position="140"/>
    </location>
</feature>
<evidence type="ECO:0000256" key="3">
    <source>
        <dbReference type="ARBA" id="ARBA00022448"/>
    </source>
</evidence>
<keyword evidence="6 12" id="KW-0812">Transmembrane</keyword>
<dbReference type="EMBL" id="JBHSAY010000029">
    <property type="protein sequence ID" value="MFC4136148.1"/>
    <property type="molecule type" value="Genomic_DNA"/>
</dbReference>
<comment type="caution">
    <text evidence="13">The sequence shown here is derived from an EMBL/GenBank/DDBJ whole genome shotgun (WGS) entry which is preliminary data.</text>
</comment>
<dbReference type="InterPro" id="IPR003317">
    <property type="entry name" value="Cyt-d_oxidase_su2"/>
</dbReference>
<keyword evidence="3" id="KW-0813">Transport</keyword>
<comment type="similarity">
    <text evidence="2">Belongs to the cytochrome ubiquinol oxidase subunit 2 family.</text>
</comment>
<dbReference type="NCBIfam" id="TIGR00203">
    <property type="entry name" value="cydB"/>
    <property type="match status" value="1"/>
</dbReference>
<keyword evidence="14" id="KW-1185">Reference proteome</keyword>
<evidence type="ECO:0000256" key="6">
    <source>
        <dbReference type="ARBA" id="ARBA00022692"/>
    </source>
</evidence>